<dbReference type="Proteomes" id="UP000309138">
    <property type="component" value="Unassembled WGS sequence"/>
</dbReference>
<keyword evidence="3" id="KW-1185">Reference proteome</keyword>
<accession>A0A4U1L4F4</accession>
<dbReference type="NCBIfam" id="TIGR02218">
    <property type="entry name" value="phg_TIGR02218"/>
    <property type="match status" value="1"/>
</dbReference>
<organism evidence="2 3">
    <name type="scientific">Sphingomonas baiyangensis</name>
    <dbReference type="NCBI Taxonomy" id="2572576"/>
    <lineage>
        <taxon>Bacteria</taxon>
        <taxon>Pseudomonadati</taxon>
        <taxon>Pseudomonadota</taxon>
        <taxon>Alphaproteobacteria</taxon>
        <taxon>Sphingomonadales</taxon>
        <taxon>Sphingomonadaceae</taxon>
        <taxon>Sphingomonas</taxon>
    </lineage>
</organism>
<protein>
    <submittedName>
        <fullName evidence="2">DUF2163 domain-containing protein</fullName>
    </submittedName>
</protein>
<reference evidence="2 3" key="1">
    <citation type="submission" date="2019-04" db="EMBL/GenBank/DDBJ databases">
        <authorList>
            <person name="Yang Y."/>
            <person name="Wei D."/>
        </authorList>
    </citation>
    <scope>NUCLEOTIDE SEQUENCE [LARGE SCALE GENOMIC DNA]</scope>
    <source>
        <strain evidence="2 3">L-1-4w-11</strain>
    </source>
</reference>
<dbReference type="InterPro" id="IPR018964">
    <property type="entry name" value="Phage_phiJL001_Gp84_C"/>
</dbReference>
<gene>
    <name evidence="2" type="ORF">FBR43_13460</name>
</gene>
<dbReference type="OrthoDB" id="1633386at2"/>
<dbReference type="Pfam" id="PF09356">
    <property type="entry name" value="Phage_BR0599"/>
    <property type="match status" value="1"/>
</dbReference>
<dbReference type="Pfam" id="PF09931">
    <property type="entry name" value="Phage_phiJL001_Gp84_N"/>
    <property type="match status" value="1"/>
</dbReference>
<evidence type="ECO:0000313" key="2">
    <source>
        <dbReference type="EMBL" id="TKD51652.1"/>
    </source>
</evidence>
<feature type="domain" description="Bacteriophage phiJL001 Gp84 C-terminal" evidence="1">
    <location>
        <begin position="191"/>
        <end position="266"/>
    </location>
</feature>
<dbReference type="AlphaFoldDB" id="A0A4U1L4F4"/>
<name>A0A4U1L4F4_9SPHN</name>
<dbReference type="EMBL" id="SWKR01000002">
    <property type="protein sequence ID" value="TKD51652.1"/>
    <property type="molecule type" value="Genomic_DNA"/>
</dbReference>
<sequence>MSANAAAWLVGECTSFTFCWRIERRDGVAIGLTAHDRDLVIDGIVHRAAPGIVPSAIRRSDGLDADSMEVTGALTHGAIGETDLLAGRWDGARVALFAVDWSDVSRRVPLGDGVIGGIETRDGDFSAELRGSAALLDAPVAEVTSPECRASLGDARCRVPMAARRTLARVTAIDGATLTLDVEEPVPNGWGSGVLRWFGGANSGLEDAIDASAGATVTLREPPRLVAEAGTLVELIEGCDKRLETCAGRFANAINFQGEPFLPGIDLLTRYPGL</sequence>
<evidence type="ECO:0000259" key="1">
    <source>
        <dbReference type="Pfam" id="PF09356"/>
    </source>
</evidence>
<proteinExistence type="predicted"/>
<comment type="caution">
    <text evidence="2">The sequence shown here is derived from an EMBL/GenBank/DDBJ whole genome shotgun (WGS) entry which is preliminary data.</text>
</comment>
<dbReference type="InterPro" id="IPR011928">
    <property type="entry name" value="Phage_phiJL001_Gp84"/>
</dbReference>
<evidence type="ECO:0000313" key="3">
    <source>
        <dbReference type="Proteomes" id="UP000309138"/>
    </source>
</evidence>
<dbReference type="RefSeq" id="WP_136943588.1">
    <property type="nucleotide sequence ID" value="NZ_SWKR01000002.1"/>
</dbReference>